<protein>
    <submittedName>
        <fullName evidence="2">Uncharacterized protein</fullName>
    </submittedName>
</protein>
<sequence length="72" mass="8076">MKRHLSFWVGLSAKREQAFVQGRCGRMSGEANRNSSVRRKGAGSARKTAMSATLPDKSALEQRSRRVRRSAR</sequence>
<name>A0A5C3QFI0_9AGAR</name>
<accession>A0A5C3QFI0</accession>
<evidence type="ECO:0000313" key="2">
    <source>
        <dbReference type="EMBL" id="TFK99909.1"/>
    </source>
</evidence>
<reference evidence="2 3" key="1">
    <citation type="journal article" date="2019" name="Nat. Ecol. Evol.">
        <title>Megaphylogeny resolves global patterns of mushroom evolution.</title>
        <authorList>
            <person name="Varga T."/>
            <person name="Krizsan K."/>
            <person name="Foldi C."/>
            <person name="Dima B."/>
            <person name="Sanchez-Garcia M."/>
            <person name="Sanchez-Ramirez S."/>
            <person name="Szollosi G.J."/>
            <person name="Szarkandi J.G."/>
            <person name="Papp V."/>
            <person name="Albert L."/>
            <person name="Andreopoulos W."/>
            <person name="Angelini C."/>
            <person name="Antonin V."/>
            <person name="Barry K.W."/>
            <person name="Bougher N.L."/>
            <person name="Buchanan P."/>
            <person name="Buyck B."/>
            <person name="Bense V."/>
            <person name="Catcheside P."/>
            <person name="Chovatia M."/>
            <person name="Cooper J."/>
            <person name="Damon W."/>
            <person name="Desjardin D."/>
            <person name="Finy P."/>
            <person name="Geml J."/>
            <person name="Haridas S."/>
            <person name="Hughes K."/>
            <person name="Justo A."/>
            <person name="Karasinski D."/>
            <person name="Kautmanova I."/>
            <person name="Kiss B."/>
            <person name="Kocsube S."/>
            <person name="Kotiranta H."/>
            <person name="LaButti K.M."/>
            <person name="Lechner B.E."/>
            <person name="Liimatainen K."/>
            <person name="Lipzen A."/>
            <person name="Lukacs Z."/>
            <person name="Mihaltcheva S."/>
            <person name="Morgado L.N."/>
            <person name="Niskanen T."/>
            <person name="Noordeloos M.E."/>
            <person name="Ohm R.A."/>
            <person name="Ortiz-Santana B."/>
            <person name="Ovrebo C."/>
            <person name="Racz N."/>
            <person name="Riley R."/>
            <person name="Savchenko A."/>
            <person name="Shiryaev A."/>
            <person name="Soop K."/>
            <person name="Spirin V."/>
            <person name="Szebenyi C."/>
            <person name="Tomsovsky M."/>
            <person name="Tulloss R.E."/>
            <person name="Uehling J."/>
            <person name="Grigoriev I.V."/>
            <person name="Vagvolgyi C."/>
            <person name="Papp T."/>
            <person name="Martin F.M."/>
            <person name="Miettinen O."/>
            <person name="Hibbett D.S."/>
            <person name="Nagy L.G."/>
        </authorList>
    </citation>
    <scope>NUCLEOTIDE SEQUENCE [LARGE SCALE GENOMIC DNA]</scope>
    <source>
        <strain evidence="2 3">CBS 309.79</strain>
    </source>
</reference>
<gene>
    <name evidence="2" type="ORF">BDV98DRAFT_127188</name>
</gene>
<keyword evidence="3" id="KW-1185">Reference proteome</keyword>
<dbReference type="EMBL" id="ML178831">
    <property type="protein sequence ID" value="TFK99909.1"/>
    <property type="molecule type" value="Genomic_DNA"/>
</dbReference>
<dbReference type="Proteomes" id="UP000305067">
    <property type="component" value="Unassembled WGS sequence"/>
</dbReference>
<feature type="region of interest" description="Disordered" evidence="1">
    <location>
        <begin position="24"/>
        <end position="72"/>
    </location>
</feature>
<dbReference type="AlphaFoldDB" id="A0A5C3QFI0"/>
<evidence type="ECO:0000313" key="3">
    <source>
        <dbReference type="Proteomes" id="UP000305067"/>
    </source>
</evidence>
<evidence type="ECO:0000256" key="1">
    <source>
        <dbReference type="SAM" id="MobiDB-lite"/>
    </source>
</evidence>
<proteinExistence type="predicted"/>
<organism evidence="2 3">
    <name type="scientific">Pterulicium gracile</name>
    <dbReference type="NCBI Taxonomy" id="1884261"/>
    <lineage>
        <taxon>Eukaryota</taxon>
        <taxon>Fungi</taxon>
        <taxon>Dikarya</taxon>
        <taxon>Basidiomycota</taxon>
        <taxon>Agaricomycotina</taxon>
        <taxon>Agaricomycetes</taxon>
        <taxon>Agaricomycetidae</taxon>
        <taxon>Agaricales</taxon>
        <taxon>Pleurotineae</taxon>
        <taxon>Pterulaceae</taxon>
        <taxon>Pterulicium</taxon>
    </lineage>
</organism>